<evidence type="ECO:0000313" key="1">
    <source>
        <dbReference type="EMBL" id="MPM48747.1"/>
    </source>
</evidence>
<comment type="caution">
    <text evidence="1">The sequence shown here is derived from an EMBL/GenBank/DDBJ whole genome shotgun (WGS) entry which is preliminary data.</text>
</comment>
<proteinExistence type="predicted"/>
<protein>
    <recommendedName>
        <fullName evidence="2">PHP domain-containing protein</fullName>
    </recommendedName>
</protein>
<dbReference type="EMBL" id="VSSQ01012234">
    <property type="protein sequence ID" value="MPM48747.1"/>
    <property type="molecule type" value="Genomic_DNA"/>
</dbReference>
<name>A0A645A6Q9_9ZZZZ</name>
<accession>A0A645A6Q9</accession>
<dbReference type="Gene3D" id="3.20.20.140">
    <property type="entry name" value="Metal-dependent hydrolases"/>
    <property type="match status" value="1"/>
</dbReference>
<reference evidence="1" key="1">
    <citation type="submission" date="2019-08" db="EMBL/GenBank/DDBJ databases">
        <authorList>
            <person name="Kucharzyk K."/>
            <person name="Murdoch R.W."/>
            <person name="Higgins S."/>
            <person name="Loffler F."/>
        </authorList>
    </citation>
    <scope>NUCLEOTIDE SEQUENCE</scope>
</reference>
<organism evidence="1">
    <name type="scientific">bioreactor metagenome</name>
    <dbReference type="NCBI Taxonomy" id="1076179"/>
    <lineage>
        <taxon>unclassified sequences</taxon>
        <taxon>metagenomes</taxon>
        <taxon>ecological metagenomes</taxon>
    </lineage>
</organism>
<dbReference type="InterPro" id="IPR016195">
    <property type="entry name" value="Pol/histidinol_Pase-like"/>
</dbReference>
<evidence type="ECO:0008006" key="2">
    <source>
        <dbReference type="Google" id="ProtNLM"/>
    </source>
</evidence>
<dbReference type="Gene3D" id="1.10.150.650">
    <property type="match status" value="1"/>
</dbReference>
<dbReference type="AlphaFoldDB" id="A0A645A6Q9"/>
<sequence length="409" mass="45185">MLHNMHCHTCYSYNGYGYAPAYIAYLAKKSGWLAAGIIDFDVLDAVNEFRESAEELDLNYSCGIETRVFVKELADVAINSPGEPGIAYHLGLGFDTEEIPPCVSDFSKDMRAQASGRISRIIDLVNTVLDPVRLDFEADVAVLTPSGNATERHLCRAYREKAEQLFSKANALVDFWSGKLGIPVEDAEKVLADPVKLEAKIRSKTMKKGGAGYIAPAPDTFPPLEAFNQFIQACGAIPTIAWLNGLSKGEADVDRLLDLHMEKGAAMLNIIPDRNCFPEDPRRTARHVAELDRVIAACIERDLPIVIGTEMNAPGLKHVDDLGNEALRKHTDTFVTGARILSGHTLFAKLNRGYLSEWARRELPDRGKRNVFYARLGECLTPARFESVREWPAEAGKVKNILDGIEPIA</sequence>
<dbReference type="SUPFAM" id="SSF89550">
    <property type="entry name" value="PHP domain-like"/>
    <property type="match status" value="1"/>
</dbReference>
<gene>
    <name evidence="1" type="ORF">SDC9_95474</name>
</gene>